<accession>A0A336JKV3</accession>
<dbReference type="InterPro" id="IPR029063">
    <property type="entry name" value="SAM-dependent_MTases_sf"/>
</dbReference>
<gene>
    <name evidence="1" type="ORF">BJ125_106163</name>
    <name evidence="2" type="ORF">SAMN05892882_106163</name>
</gene>
<keyword evidence="2" id="KW-0808">Transferase</keyword>
<reference evidence="1 4" key="2">
    <citation type="submission" date="2018-07" db="EMBL/GenBank/DDBJ databases">
        <title>Genomic Encyclopedia of Archaeal and Bacterial Type Strains, Phase II (KMG-II): from individual species to whole genera.</title>
        <authorList>
            <person name="Goeker M."/>
        </authorList>
    </citation>
    <scope>NUCLEOTIDE SEQUENCE [LARGE SCALE GENOMIC DNA]</scope>
    <source>
        <strain evidence="1 4">JA575</strain>
    </source>
</reference>
<dbReference type="AlphaFoldDB" id="A0A336JKV3"/>
<dbReference type="RefSeq" id="WP_167443142.1">
    <property type="nucleotide sequence ID" value="NZ_QRDT01000006.1"/>
</dbReference>
<evidence type="ECO:0000313" key="2">
    <source>
        <dbReference type="EMBL" id="SSW90338.1"/>
    </source>
</evidence>
<proteinExistence type="predicted"/>
<evidence type="ECO:0000313" key="1">
    <source>
        <dbReference type="EMBL" id="RED37838.1"/>
    </source>
</evidence>
<dbReference type="GO" id="GO:0008168">
    <property type="term" value="F:methyltransferase activity"/>
    <property type="evidence" value="ECO:0007669"/>
    <property type="project" value="UniProtKB-KW"/>
</dbReference>
<evidence type="ECO:0000313" key="4">
    <source>
        <dbReference type="Proteomes" id="UP000256343"/>
    </source>
</evidence>
<organism evidence="2 3">
    <name type="scientific">Rhodopseudomonas pentothenatexigens</name>
    <dbReference type="NCBI Taxonomy" id="999699"/>
    <lineage>
        <taxon>Bacteria</taxon>
        <taxon>Pseudomonadati</taxon>
        <taxon>Pseudomonadota</taxon>
        <taxon>Alphaproteobacteria</taxon>
        <taxon>Hyphomicrobiales</taxon>
        <taxon>Nitrobacteraceae</taxon>
        <taxon>Rhodopseudomonas</taxon>
    </lineage>
</organism>
<dbReference type="Proteomes" id="UP000252631">
    <property type="component" value="Unassembled WGS sequence"/>
</dbReference>
<dbReference type="Gene3D" id="3.40.50.150">
    <property type="entry name" value="Vaccinia Virus protein VP39"/>
    <property type="match status" value="1"/>
</dbReference>
<name>A0A336JKV3_9BRAD</name>
<dbReference type="EMBL" id="QRDT01000006">
    <property type="protein sequence ID" value="RED37838.1"/>
    <property type="molecule type" value="Genomic_DNA"/>
</dbReference>
<dbReference type="EMBL" id="UFQQ01000006">
    <property type="protein sequence ID" value="SSW90338.1"/>
    <property type="molecule type" value="Genomic_DNA"/>
</dbReference>
<dbReference type="Pfam" id="PF13578">
    <property type="entry name" value="Methyltransf_24"/>
    <property type="match status" value="1"/>
</dbReference>
<evidence type="ECO:0000313" key="3">
    <source>
        <dbReference type="Proteomes" id="UP000252631"/>
    </source>
</evidence>
<keyword evidence="4" id="KW-1185">Reference proteome</keyword>
<sequence>MAPQYTPRLTQDVSGPLDGPRVGKHRFVALADEVFAFCYGKAVVWSEIAFGRLGLRSDFVGYETLIAYIDEHDLWSLDGDILEIGAFMGGGTAKLAIASRKHQKGVLVIDVFDPHFDSTQNTRGEPMSWIYSTILGSRDIRARFDQETAGLDNISVRSEASMGVELSADQRFLFSFIDGNHSSDNVLSDLAFSWARTVPGGVVALHDYGGDLPSVTRAVDHFYKIREAEIDRVNTLPRRTLIFLHKGREDG</sequence>
<dbReference type="GO" id="GO:0032259">
    <property type="term" value="P:methylation"/>
    <property type="evidence" value="ECO:0007669"/>
    <property type="project" value="UniProtKB-KW"/>
</dbReference>
<reference evidence="2 3" key="1">
    <citation type="submission" date="2017-08" db="EMBL/GenBank/DDBJ databases">
        <authorList>
            <person name="de Groot N.N."/>
        </authorList>
    </citation>
    <scope>NUCLEOTIDE SEQUENCE [LARGE SCALE GENOMIC DNA]</scope>
    <source>
        <strain evidence="2 3">JA575</strain>
    </source>
</reference>
<keyword evidence="2" id="KW-0489">Methyltransferase</keyword>
<protein>
    <submittedName>
        <fullName evidence="2">Methyltransferase family protein</fullName>
    </submittedName>
</protein>
<dbReference type="Proteomes" id="UP000256343">
    <property type="component" value="Unassembled WGS sequence"/>
</dbReference>